<dbReference type="InterPro" id="IPR000014">
    <property type="entry name" value="PAS"/>
</dbReference>
<evidence type="ECO:0000313" key="3">
    <source>
        <dbReference type="Proteomes" id="UP000011661"/>
    </source>
</evidence>
<dbReference type="PATRIC" id="fig|1230460.4.peg.1370"/>
<dbReference type="InterPro" id="IPR035965">
    <property type="entry name" value="PAS-like_dom_sf"/>
</dbReference>
<dbReference type="STRING" id="1230460.C495_06818"/>
<dbReference type="InterPro" id="IPR013656">
    <property type="entry name" value="PAS_4"/>
</dbReference>
<gene>
    <name evidence="2" type="ORF">C495_06818</name>
</gene>
<dbReference type="Proteomes" id="UP000011661">
    <property type="component" value="Unassembled WGS sequence"/>
</dbReference>
<dbReference type="OrthoDB" id="8127at2157"/>
<evidence type="ECO:0000313" key="2">
    <source>
        <dbReference type="EMBL" id="ELY46264.1"/>
    </source>
</evidence>
<comment type="caution">
    <text evidence="2">The sequence shown here is derived from an EMBL/GenBank/DDBJ whole genome shotgun (WGS) entry which is preliminary data.</text>
</comment>
<sequence>MTTPSMTPSRSLPASVADHTTVLAIVSDRQRRDRLESSLTDRRFAVRTAASGTPLPTDLEDVDCLVSEYPTATDDFLERVRQRRPDLPVVLLVDAAASPTAALETIRAHQWVDYIHHHEPATPVTHLEHRIQTLLERQRFEALSQRSLASIELAKDAIAIIGPDGDIEVTNRSFAVQFCVDQDELPGTPWQALFTDESVERLETAAIPTVTDGWRWTGNCTGRRPTGETVPVRIRLGSLEDGSLVFVVDTA</sequence>
<dbReference type="InterPro" id="IPR011006">
    <property type="entry name" value="CheY-like_superfamily"/>
</dbReference>
<keyword evidence="3" id="KW-1185">Reference proteome</keyword>
<dbReference type="SUPFAM" id="SSF52172">
    <property type="entry name" value="CheY-like"/>
    <property type="match status" value="1"/>
</dbReference>
<dbReference type="Pfam" id="PF08448">
    <property type="entry name" value="PAS_4"/>
    <property type="match status" value="1"/>
</dbReference>
<dbReference type="RefSeq" id="WP_008161237.1">
    <property type="nucleotide sequence ID" value="NZ_AOHX01000030.1"/>
</dbReference>
<dbReference type="SUPFAM" id="SSF55785">
    <property type="entry name" value="PYP-like sensor domain (PAS domain)"/>
    <property type="match status" value="1"/>
</dbReference>
<dbReference type="EMBL" id="AOHX01000030">
    <property type="protein sequence ID" value="ELY46264.1"/>
    <property type="molecule type" value="Genomic_DNA"/>
</dbReference>
<dbReference type="CDD" id="cd00130">
    <property type="entry name" value="PAS"/>
    <property type="match status" value="1"/>
</dbReference>
<feature type="domain" description="PAS fold-4" evidence="1">
    <location>
        <begin position="154"/>
        <end position="248"/>
    </location>
</feature>
<evidence type="ECO:0000259" key="1">
    <source>
        <dbReference type="Pfam" id="PF08448"/>
    </source>
</evidence>
<name>L9W9X2_9EURY</name>
<accession>L9W9X2</accession>
<proteinExistence type="predicted"/>
<protein>
    <submittedName>
        <fullName evidence="2">PAS sensor protein</fullName>
    </submittedName>
</protein>
<organism evidence="2 3">
    <name type="scientific">Natronorubrum sulfidifaciens JCM 14089</name>
    <dbReference type="NCBI Taxonomy" id="1230460"/>
    <lineage>
        <taxon>Archaea</taxon>
        <taxon>Methanobacteriati</taxon>
        <taxon>Methanobacteriota</taxon>
        <taxon>Stenosarchaea group</taxon>
        <taxon>Halobacteria</taxon>
        <taxon>Halobacteriales</taxon>
        <taxon>Natrialbaceae</taxon>
        <taxon>Natronorubrum</taxon>
    </lineage>
</organism>
<dbReference type="Gene3D" id="3.30.450.20">
    <property type="entry name" value="PAS domain"/>
    <property type="match status" value="1"/>
</dbReference>
<reference evidence="2 3" key="1">
    <citation type="journal article" date="2014" name="PLoS Genet.">
        <title>Phylogenetically driven sequencing of extremely halophilic archaea reveals strategies for static and dynamic osmo-response.</title>
        <authorList>
            <person name="Becker E.A."/>
            <person name="Seitzer P.M."/>
            <person name="Tritt A."/>
            <person name="Larsen D."/>
            <person name="Krusor M."/>
            <person name="Yao A.I."/>
            <person name="Wu D."/>
            <person name="Madern D."/>
            <person name="Eisen J.A."/>
            <person name="Darling A.E."/>
            <person name="Facciotti M.T."/>
        </authorList>
    </citation>
    <scope>NUCLEOTIDE SEQUENCE [LARGE SCALE GENOMIC DNA]</scope>
    <source>
        <strain evidence="2 3">JCM 14089</strain>
    </source>
</reference>
<dbReference type="AlphaFoldDB" id="L9W9X2"/>
<dbReference type="eggNOG" id="arCOG02387">
    <property type="taxonomic scope" value="Archaea"/>
</dbReference>